<gene>
    <name evidence="2" type="ORF">CLODIP_2_CD16202</name>
</gene>
<keyword evidence="3" id="KW-1185">Reference proteome</keyword>
<feature type="compositionally biased region" description="Basic and acidic residues" evidence="1">
    <location>
        <begin position="422"/>
        <end position="431"/>
    </location>
</feature>
<dbReference type="Proteomes" id="UP000494165">
    <property type="component" value="Unassembled WGS sequence"/>
</dbReference>
<protein>
    <submittedName>
        <fullName evidence="2">Uncharacterized protein</fullName>
    </submittedName>
</protein>
<proteinExistence type="predicted"/>
<feature type="region of interest" description="Disordered" evidence="1">
    <location>
        <begin position="380"/>
        <end position="431"/>
    </location>
</feature>
<evidence type="ECO:0000313" key="2">
    <source>
        <dbReference type="EMBL" id="CAB3366049.1"/>
    </source>
</evidence>
<name>A0A8S1CD24_9INSE</name>
<feature type="compositionally biased region" description="Polar residues" evidence="1">
    <location>
        <begin position="380"/>
        <end position="396"/>
    </location>
</feature>
<dbReference type="EMBL" id="CADEPI010000023">
    <property type="protein sequence ID" value="CAB3366049.1"/>
    <property type="molecule type" value="Genomic_DNA"/>
</dbReference>
<dbReference type="AlphaFoldDB" id="A0A8S1CD24"/>
<reference evidence="2 3" key="1">
    <citation type="submission" date="2020-04" db="EMBL/GenBank/DDBJ databases">
        <authorList>
            <person name="Alioto T."/>
            <person name="Alioto T."/>
            <person name="Gomez Garrido J."/>
        </authorList>
    </citation>
    <scope>NUCLEOTIDE SEQUENCE [LARGE SCALE GENOMIC DNA]</scope>
</reference>
<feature type="region of interest" description="Disordered" evidence="1">
    <location>
        <begin position="233"/>
        <end position="265"/>
    </location>
</feature>
<evidence type="ECO:0000256" key="1">
    <source>
        <dbReference type="SAM" id="MobiDB-lite"/>
    </source>
</evidence>
<organism evidence="2 3">
    <name type="scientific">Cloeon dipterum</name>
    <dbReference type="NCBI Taxonomy" id="197152"/>
    <lineage>
        <taxon>Eukaryota</taxon>
        <taxon>Metazoa</taxon>
        <taxon>Ecdysozoa</taxon>
        <taxon>Arthropoda</taxon>
        <taxon>Hexapoda</taxon>
        <taxon>Insecta</taxon>
        <taxon>Pterygota</taxon>
        <taxon>Palaeoptera</taxon>
        <taxon>Ephemeroptera</taxon>
        <taxon>Pisciforma</taxon>
        <taxon>Baetidae</taxon>
        <taxon>Cloeon</taxon>
    </lineage>
</organism>
<accession>A0A8S1CD24</accession>
<comment type="caution">
    <text evidence="2">The sequence shown here is derived from an EMBL/GenBank/DDBJ whole genome shotgun (WGS) entry which is preliminary data.</text>
</comment>
<dbReference type="OrthoDB" id="8195469at2759"/>
<sequence>MAEPRINEQRIFRKFSQWYYNINVKKDPPMPDVPELVTLLEAVGFKLTSMGLGKNAPSNSASKLSGLKLTIECAASGVVAEMESPPDVECRCSVFDTNKSDSADSNVQEKASFWTITASQENLNGRNGKIGSSLLPEVDVKQSRVIKEVFQILQDDLFNALEAKNASDRKRLSLTHAPQSNGGSNSSSIQHSMDSLEKMDCGRSMNDVTINRRASIGCGEDLKNVMPLLAQLPPKPRKQLSSSSSETDPDTPKALQNAAASPVTKSDALRKLLTSALKLLEPQKAEKVVPQRKTTFNLPAGDTSHDAAKRGAKVFGTPGPARTTGSQNVSRFTSPSVRVVSKTIFRGPATPSTMIPASKARSVDPARRRTVAITEKSRVLRTNTLSPSAEVTEGNNPVSTTPLSLPPKPKLVRRSSLPPRPVNKENADPAK</sequence>
<evidence type="ECO:0000313" key="3">
    <source>
        <dbReference type="Proteomes" id="UP000494165"/>
    </source>
</evidence>
<feature type="region of interest" description="Disordered" evidence="1">
    <location>
        <begin position="174"/>
        <end position="195"/>
    </location>
</feature>